<dbReference type="AlphaFoldDB" id="A0A316USY5"/>
<feature type="region of interest" description="Disordered" evidence="5">
    <location>
        <begin position="1"/>
        <end position="51"/>
    </location>
</feature>
<evidence type="ECO:0000256" key="4">
    <source>
        <dbReference type="ARBA" id="ARBA00023242"/>
    </source>
</evidence>
<evidence type="ECO:0000313" key="7">
    <source>
        <dbReference type="EMBL" id="PWN26245.1"/>
    </source>
</evidence>
<dbReference type="PANTHER" id="PTHR13634">
    <property type="entry name" value="RIBOSOME BIOGENESIS PROTEIN BRIX"/>
    <property type="match status" value="1"/>
</dbReference>
<dbReference type="SMART" id="SM00879">
    <property type="entry name" value="Brix"/>
    <property type="match status" value="1"/>
</dbReference>
<dbReference type="FunFam" id="3.40.50.10480:FF:000009">
    <property type="entry name" value="Ribosome biogenesis protein, putative"/>
    <property type="match status" value="1"/>
</dbReference>
<keyword evidence="4" id="KW-0539">Nucleus</keyword>
<dbReference type="GO" id="GO:0000027">
    <property type="term" value="P:ribosomal large subunit assembly"/>
    <property type="evidence" value="ECO:0007669"/>
    <property type="project" value="UniProtKB-ARBA"/>
</dbReference>
<dbReference type="GO" id="GO:0019843">
    <property type="term" value="F:rRNA binding"/>
    <property type="evidence" value="ECO:0007669"/>
    <property type="project" value="InterPro"/>
</dbReference>
<dbReference type="SUPFAM" id="SSF52954">
    <property type="entry name" value="Class II aaRS ABD-related"/>
    <property type="match status" value="1"/>
</dbReference>
<feature type="region of interest" description="Disordered" evidence="5">
    <location>
        <begin position="280"/>
        <end position="299"/>
    </location>
</feature>
<accession>A0A316USY5</accession>
<comment type="subcellular location">
    <subcellularLocation>
        <location evidence="1">Nucleus</location>
        <location evidence="1">Nucleolus</location>
    </subcellularLocation>
</comment>
<keyword evidence="3" id="KW-0690">Ribosome biogenesis</keyword>
<dbReference type="InterPro" id="IPR026532">
    <property type="entry name" value="BRX1"/>
</dbReference>
<dbReference type="PROSITE" id="PS50833">
    <property type="entry name" value="BRIX"/>
    <property type="match status" value="1"/>
</dbReference>
<feature type="domain" description="Brix" evidence="6">
    <location>
        <begin position="49"/>
        <end position="258"/>
    </location>
</feature>
<dbReference type="GO" id="GO:0006364">
    <property type="term" value="P:rRNA processing"/>
    <property type="evidence" value="ECO:0007669"/>
    <property type="project" value="InterPro"/>
</dbReference>
<dbReference type="PANTHER" id="PTHR13634:SF0">
    <property type="entry name" value="RIBOSOME BIOGENESIS PROTEIN BRX1 HOMOLOG"/>
    <property type="match status" value="1"/>
</dbReference>
<evidence type="ECO:0000256" key="1">
    <source>
        <dbReference type="ARBA" id="ARBA00004604"/>
    </source>
</evidence>
<dbReference type="GeneID" id="37029395"/>
<comment type="similarity">
    <text evidence="2">Belongs to the BRX1 family.</text>
</comment>
<sequence length="319" mass="35872">MASLLRKAQSAALQEPEASSSSILEAKGGKRKATSDESDGSTSMRRNKQRVLLIPSRGVTSQMRHLVSDLEALMPQSKKDSKLDSKSNLHIINELAELNNCNNTLYFEARKHQDLYMWASKTPNGPSAKLFIQNIHTMDELKMTGNCLKGSRPVLSFDAAFDSSPHWSLLKEMLTQAFGVPRTSRRTKPFVDHVLSFSILDGKIWFRNWQIVENSADEKMSSSKKSKKAGADEAQPTLVEIGPRFVMTPIRIFEGSFGGATLYENPEYISPNAVRHLERRQKGQEYKTRSANQEALRAKKEKLQREKKVDELAVGKVFA</sequence>
<evidence type="ECO:0000256" key="2">
    <source>
        <dbReference type="ARBA" id="ARBA00006369"/>
    </source>
</evidence>
<name>A0A316USY5_9BASI</name>
<protein>
    <submittedName>
        <fullName evidence="7">Brix-domain-containing protein</fullName>
    </submittedName>
</protein>
<dbReference type="OrthoDB" id="1638493at2759"/>
<gene>
    <name evidence="7" type="ORF">BDZ90DRAFT_246719</name>
</gene>
<reference evidence="7 8" key="1">
    <citation type="journal article" date="2018" name="Mol. Biol. Evol.">
        <title>Broad Genomic Sampling Reveals a Smut Pathogenic Ancestry of the Fungal Clade Ustilaginomycotina.</title>
        <authorList>
            <person name="Kijpornyongpan T."/>
            <person name="Mondo S.J."/>
            <person name="Barry K."/>
            <person name="Sandor L."/>
            <person name="Lee J."/>
            <person name="Lipzen A."/>
            <person name="Pangilinan J."/>
            <person name="LaButti K."/>
            <person name="Hainaut M."/>
            <person name="Henrissat B."/>
            <person name="Grigoriev I.V."/>
            <person name="Spatafora J.W."/>
            <person name="Aime M.C."/>
        </authorList>
    </citation>
    <scope>NUCLEOTIDE SEQUENCE [LARGE SCALE GENOMIC DNA]</scope>
    <source>
        <strain evidence="7 8">MCA 5214</strain>
    </source>
</reference>
<dbReference type="RefSeq" id="XP_025360857.1">
    <property type="nucleotide sequence ID" value="XM_025507572.1"/>
</dbReference>
<evidence type="ECO:0000259" key="6">
    <source>
        <dbReference type="PROSITE" id="PS50833"/>
    </source>
</evidence>
<dbReference type="STRING" id="1569628.A0A316USY5"/>
<dbReference type="EMBL" id="KZ819672">
    <property type="protein sequence ID" value="PWN26245.1"/>
    <property type="molecule type" value="Genomic_DNA"/>
</dbReference>
<evidence type="ECO:0000256" key="5">
    <source>
        <dbReference type="SAM" id="MobiDB-lite"/>
    </source>
</evidence>
<evidence type="ECO:0000313" key="8">
    <source>
        <dbReference type="Proteomes" id="UP000245884"/>
    </source>
</evidence>
<dbReference type="Proteomes" id="UP000245884">
    <property type="component" value="Unassembled WGS sequence"/>
</dbReference>
<organism evidence="7 8">
    <name type="scientific">Jaminaea rosea</name>
    <dbReference type="NCBI Taxonomy" id="1569628"/>
    <lineage>
        <taxon>Eukaryota</taxon>
        <taxon>Fungi</taxon>
        <taxon>Dikarya</taxon>
        <taxon>Basidiomycota</taxon>
        <taxon>Ustilaginomycotina</taxon>
        <taxon>Exobasidiomycetes</taxon>
        <taxon>Microstromatales</taxon>
        <taxon>Microstromatales incertae sedis</taxon>
        <taxon>Jaminaea</taxon>
    </lineage>
</organism>
<evidence type="ECO:0000256" key="3">
    <source>
        <dbReference type="ARBA" id="ARBA00022517"/>
    </source>
</evidence>
<dbReference type="InterPro" id="IPR007109">
    <property type="entry name" value="Brix"/>
</dbReference>
<dbReference type="Pfam" id="PF04427">
    <property type="entry name" value="Brix"/>
    <property type="match status" value="1"/>
</dbReference>
<dbReference type="GO" id="GO:0005730">
    <property type="term" value="C:nucleolus"/>
    <property type="evidence" value="ECO:0007669"/>
    <property type="project" value="UniProtKB-SubCell"/>
</dbReference>
<keyword evidence="8" id="KW-1185">Reference proteome</keyword>
<proteinExistence type="inferred from homology"/>